<dbReference type="PROSITE" id="PS50055">
    <property type="entry name" value="TYR_PHOSPHATASE_PTP"/>
    <property type="match status" value="1"/>
</dbReference>
<evidence type="ECO:0000313" key="7">
    <source>
        <dbReference type="Proteomes" id="UP000327118"/>
    </source>
</evidence>
<dbReference type="InterPro" id="IPR000387">
    <property type="entry name" value="Tyr_Pase_dom"/>
</dbReference>
<dbReference type="PANTHER" id="PTHR19134">
    <property type="entry name" value="RECEPTOR-TYPE TYROSINE-PROTEIN PHOSPHATASE"/>
    <property type="match status" value="1"/>
</dbReference>
<keyword evidence="7" id="KW-1185">Reference proteome</keyword>
<dbReference type="Pfam" id="PF00102">
    <property type="entry name" value="Y_phosphatase"/>
    <property type="match status" value="1"/>
</dbReference>
<feature type="region of interest" description="Disordered" evidence="2">
    <location>
        <begin position="353"/>
        <end position="391"/>
    </location>
</feature>
<evidence type="ECO:0000313" key="6">
    <source>
        <dbReference type="EMBL" id="KAE8349184.1"/>
    </source>
</evidence>
<dbReference type="InterPro" id="IPR000242">
    <property type="entry name" value="PTP_cat"/>
</dbReference>
<keyword evidence="3" id="KW-0732">Signal</keyword>
<feature type="chain" id="PRO_5024786572" evidence="3">
    <location>
        <begin position="19"/>
        <end position="391"/>
    </location>
</feature>
<feature type="signal peptide" evidence="3">
    <location>
        <begin position="1"/>
        <end position="18"/>
    </location>
</feature>
<gene>
    <name evidence="6" type="ORF">BDV28DRAFT_160701</name>
</gene>
<dbReference type="Gene3D" id="3.90.190.10">
    <property type="entry name" value="Protein tyrosine phosphatase superfamily"/>
    <property type="match status" value="1"/>
</dbReference>
<dbReference type="InterPro" id="IPR050348">
    <property type="entry name" value="Protein-Tyr_Phosphatase"/>
</dbReference>
<dbReference type="InterPro" id="IPR003595">
    <property type="entry name" value="Tyr_Pase_cat"/>
</dbReference>
<evidence type="ECO:0000259" key="4">
    <source>
        <dbReference type="PROSITE" id="PS50055"/>
    </source>
</evidence>
<dbReference type="SUPFAM" id="SSF52799">
    <property type="entry name" value="(Phosphotyrosine protein) phosphatases II"/>
    <property type="match status" value="1"/>
</dbReference>
<dbReference type="PANTHER" id="PTHR19134:SF449">
    <property type="entry name" value="TYROSINE-PROTEIN PHOSPHATASE 1"/>
    <property type="match status" value="1"/>
</dbReference>
<evidence type="ECO:0000256" key="3">
    <source>
        <dbReference type="SAM" id="SignalP"/>
    </source>
</evidence>
<feature type="compositionally biased region" description="Low complexity" evidence="2">
    <location>
        <begin position="360"/>
        <end position="371"/>
    </location>
</feature>
<dbReference type="PROSITE" id="PS50056">
    <property type="entry name" value="TYR_PHOSPHATASE_2"/>
    <property type="match status" value="1"/>
</dbReference>
<accession>A0A5N6YUL5</accession>
<name>A0A5N6YUL5_9EURO</name>
<evidence type="ECO:0000256" key="1">
    <source>
        <dbReference type="ARBA" id="ARBA00009649"/>
    </source>
</evidence>
<dbReference type="Proteomes" id="UP000327118">
    <property type="component" value="Unassembled WGS sequence"/>
</dbReference>
<feature type="domain" description="Tyrosine-protein phosphatase" evidence="4">
    <location>
        <begin position="82"/>
        <end position="343"/>
    </location>
</feature>
<comment type="similarity">
    <text evidence="1">Belongs to the protein-tyrosine phosphatase family. Non-receptor class subfamily.</text>
</comment>
<dbReference type="OrthoDB" id="4464840at2759"/>
<dbReference type="GO" id="GO:0004725">
    <property type="term" value="F:protein tyrosine phosphatase activity"/>
    <property type="evidence" value="ECO:0007669"/>
    <property type="project" value="InterPro"/>
</dbReference>
<dbReference type="AlphaFoldDB" id="A0A5N6YUL5"/>
<feature type="compositionally biased region" description="Basic and acidic residues" evidence="2">
    <location>
        <begin position="381"/>
        <end position="391"/>
    </location>
</feature>
<protein>
    <submittedName>
        <fullName evidence="6">Protein-tyrosine phosphatase-like protein</fullName>
    </submittedName>
</protein>
<reference evidence="7" key="1">
    <citation type="submission" date="2019-04" db="EMBL/GenBank/DDBJ databases">
        <title>Friends and foes A comparative genomics studyof 23 Aspergillus species from section Flavi.</title>
        <authorList>
            <consortium name="DOE Joint Genome Institute"/>
            <person name="Kjaerbolling I."/>
            <person name="Vesth T."/>
            <person name="Frisvad J.C."/>
            <person name="Nybo J.L."/>
            <person name="Theobald S."/>
            <person name="Kildgaard S."/>
            <person name="Isbrandt T."/>
            <person name="Kuo A."/>
            <person name="Sato A."/>
            <person name="Lyhne E.K."/>
            <person name="Kogle M.E."/>
            <person name="Wiebenga A."/>
            <person name="Kun R.S."/>
            <person name="Lubbers R.J."/>
            <person name="Makela M.R."/>
            <person name="Barry K."/>
            <person name="Chovatia M."/>
            <person name="Clum A."/>
            <person name="Daum C."/>
            <person name="Haridas S."/>
            <person name="He G."/>
            <person name="LaButti K."/>
            <person name="Lipzen A."/>
            <person name="Mondo S."/>
            <person name="Riley R."/>
            <person name="Salamov A."/>
            <person name="Simmons B.A."/>
            <person name="Magnuson J.K."/>
            <person name="Henrissat B."/>
            <person name="Mortensen U.H."/>
            <person name="Larsen T.O."/>
            <person name="Devries R.P."/>
            <person name="Grigoriev I.V."/>
            <person name="Machida M."/>
            <person name="Baker S.E."/>
            <person name="Andersen M.R."/>
        </authorList>
    </citation>
    <scope>NUCLEOTIDE SEQUENCE [LARGE SCALE GENOMIC DNA]</scope>
    <source>
        <strain evidence="7">CBS 553.77</strain>
    </source>
</reference>
<organism evidence="6 7">
    <name type="scientific">Aspergillus coremiiformis</name>
    <dbReference type="NCBI Taxonomy" id="138285"/>
    <lineage>
        <taxon>Eukaryota</taxon>
        <taxon>Fungi</taxon>
        <taxon>Dikarya</taxon>
        <taxon>Ascomycota</taxon>
        <taxon>Pezizomycotina</taxon>
        <taxon>Eurotiomycetes</taxon>
        <taxon>Eurotiomycetidae</taxon>
        <taxon>Eurotiales</taxon>
        <taxon>Aspergillaceae</taxon>
        <taxon>Aspergillus</taxon>
        <taxon>Aspergillus subgen. Circumdati</taxon>
    </lineage>
</organism>
<dbReference type="EMBL" id="ML739335">
    <property type="protein sequence ID" value="KAE8349184.1"/>
    <property type="molecule type" value="Genomic_DNA"/>
</dbReference>
<proteinExistence type="inferred from homology"/>
<sequence length="391" mass="43959">MLTSYVFLATLCLFHVQAMVVEPRSPKPAFLSLDEKRLRDDYGKLKKGNPDLPNKQFDDEYNDELYWDGKFGTTASFWRQYPFDVLKDGVDTAENEYSDAHPHFSASRLPGLGGTGGNGDYIACRSPVKEGRSQKFMYWDMIWNLGKDDIILVDLVNYHGDALTEGQADLIPSATKKTLTFLPPTDRKTKKVISPYSGQYVVQYQDIQKAWPDKDLEYRKVRLEQQSGAQGRPGSRPRNLHYFHLTGWKNRQPVDMEKLQFLIDQVDQKLPSGSKPPLVVNCLLGKGRTGTFIEAREIYHATVKAKNTKWFLSSADPIADYTLRLRQIRSFMLDSASQFVFLHTGWAARMWTQTAGGGPANPQAGPASSPGPASPGPKQPSPDRRPSSPIP</sequence>
<dbReference type="InterPro" id="IPR029021">
    <property type="entry name" value="Prot-tyrosine_phosphatase-like"/>
</dbReference>
<dbReference type="SMART" id="SM00404">
    <property type="entry name" value="PTPc_motif"/>
    <property type="match status" value="1"/>
</dbReference>
<evidence type="ECO:0000259" key="5">
    <source>
        <dbReference type="PROSITE" id="PS50056"/>
    </source>
</evidence>
<evidence type="ECO:0000256" key="2">
    <source>
        <dbReference type="SAM" id="MobiDB-lite"/>
    </source>
</evidence>
<dbReference type="PRINTS" id="PR00700">
    <property type="entry name" value="PRTYPHPHTASE"/>
</dbReference>
<feature type="domain" description="Tyrosine specific protein phosphatases" evidence="5">
    <location>
        <begin position="257"/>
        <end position="340"/>
    </location>
</feature>